<feature type="transmembrane region" description="Helical" evidence="2">
    <location>
        <begin position="238"/>
        <end position="260"/>
    </location>
</feature>
<evidence type="ECO:0000313" key="4">
    <source>
        <dbReference type="Proteomes" id="UP000077069"/>
    </source>
</evidence>
<evidence type="ECO:0000313" key="3">
    <source>
        <dbReference type="EMBL" id="OAG12081.1"/>
    </source>
</evidence>
<feature type="transmembrane region" description="Helical" evidence="2">
    <location>
        <begin position="272"/>
        <end position="292"/>
    </location>
</feature>
<keyword evidence="4" id="KW-1185">Reference proteome</keyword>
<feature type="transmembrane region" description="Helical" evidence="2">
    <location>
        <begin position="299"/>
        <end position="317"/>
    </location>
</feature>
<keyword evidence="2" id="KW-1133">Transmembrane helix</keyword>
<evidence type="ECO:0000256" key="1">
    <source>
        <dbReference type="SAM" id="MobiDB-lite"/>
    </source>
</evidence>
<dbReference type="RefSeq" id="XP_018042446.1">
    <property type="nucleotide sequence ID" value="XM_018187055.1"/>
</dbReference>
<dbReference type="AlphaFoldDB" id="A0A177CY04"/>
<proteinExistence type="predicted"/>
<accession>A0A177CY04</accession>
<evidence type="ECO:0000256" key="2">
    <source>
        <dbReference type="SAM" id="Phobius"/>
    </source>
</evidence>
<keyword evidence="2" id="KW-0812">Transmembrane</keyword>
<dbReference type="InParanoid" id="A0A177CY04"/>
<feature type="region of interest" description="Disordered" evidence="1">
    <location>
        <begin position="1"/>
        <end position="27"/>
    </location>
</feature>
<keyword evidence="2" id="KW-0472">Membrane</keyword>
<sequence length="325" mass="35306">MDETTFENTMSDHGGSSTAATAQTSTVFSRNDDPWTLALRSETEHPLSLDELVDLNRTEPPSHDFPSTVGTLTTTVLSSQKESSITKPTSAGTSYIVDGYTGKGKGKIVKTYASSLSATHGSGSEAEAEQDNVLIGVGGQFESSTLKGAARARKRQQAHRISRPKKVPLVIHYDGPAHVSSEEELAPVTKHSSRCSNKETKYLRTRKVKKSDAIFADEERVSANDERNTARRLSRARLNIVIGLCVFIVLTFVLSVFAAHHTGKDRLACTKGIIFSATVLISTCTVVAMTLARRALQEALLAGLLEFVIGFALVIEIREFMEHVP</sequence>
<name>A0A177CY04_9PLEO</name>
<reference evidence="3 4" key="1">
    <citation type="submission" date="2016-05" db="EMBL/GenBank/DDBJ databases">
        <title>Comparative analysis of secretome profiles of manganese(II)-oxidizing ascomycete fungi.</title>
        <authorList>
            <consortium name="DOE Joint Genome Institute"/>
            <person name="Zeiner C.A."/>
            <person name="Purvine S.O."/>
            <person name="Zink E.M."/>
            <person name="Wu S."/>
            <person name="Pasa-Tolic L."/>
            <person name="Chaput D.L."/>
            <person name="Haridas S."/>
            <person name="Grigoriev I.V."/>
            <person name="Santelli C.M."/>
            <person name="Hansel C.M."/>
        </authorList>
    </citation>
    <scope>NUCLEOTIDE SEQUENCE [LARGE SCALE GENOMIC DNA]</scope>
    <source>
        <strain evidence="3 4">AP3s5-JAC2a</strain>
    </source>
</reference>
<dbReference type="GeneID" id="28770541"/>
<evidence type="ECO:0008006" key="5">
    <source>
        <dbReference type="Google" id="ProtNLM"/>
    </source>
</evidence>
<dbReference type="OrthoDB" id="3916171at2759"/>
<organism evidence="3 4">
    <name type="scientific">Paraphaeosphaeria sporulosa</name>
    <dbReference type="NCBI Taxonomy" id="1460663"/>
    <lineage>
        <taxon>Eukaryota</taxon>
        <taxon>Fungi</taxon>
        <taxon>Dikarya</taxon>
        <taxon>Ascomycota</taxon>
        <taxon>Pezizomycotina</taxon>
        <taxon>Dothideomycetes</taxon>
        <taxon>Pleosporomycetidae</taxon>
        <taxon>Pleosporales</taxon>
        <taxon>Massarineae</taxon>
        <taxon>Didymosphaeriaceae</taxon>
        <taxon>Paraphaeosphaeria</taxon>
    </lineage>
</organism>
<gene>
    <name evidence="3" type="ORF">CC84DRAFT_66017</name>
</gene>
<feature type="compositionally biased region" description="Polar residues" evidence="1">
    <location>
        <begin position="1"/>
        <end position="15"/>
    </location>
</feature>
<feature type="compositionally biased region" description="Low complexity" evidence="1">
    <location>
        <begin position="16"/>
        <end position="26"/>
    </location>
</feature>
<dbReference type="EMBL" id="KV441548">
    <property type="protein sequence ID" value="OAG12081.1"/>
    <property type="molecule type" value="Genomic_DNA"/>
</dbReference>
<dbReference type="Proteomes" id="UP000077069">
    <property type="component" value="Unassembled WGS sequence"/>
</dbReference>
<protein>
    <recommendedName>
        <fullName evidence="5">Transmembrane protein</fullName>
    </recommendedName>
</protein>